<dbReference type="Gramene" id="scaffold_302215.1">
    <property type="protein sequence ID" value="scaffold_302215.1"/>
    <property type="gene ID" value="scaffold_302215.1"/>
</dbReference>
<evidence type="ECO:0000313" key="3">
    <source>
        <dbReference type="Proteomes" id="UP000008694"/>
    </source>
</evidence>
<protein>
    <recommendedName>
        <fullName evidence="1">KIB1-4 beta-propeller domain-containing protein</fullName>
    </recommendedName>
</protein>
<keyword evidence="3" id="KW-1185">Reference proteome</keyword>
<dbReference type="SUPFAM" id="SSF117281">
    <property type="entry name" value="Kelch motif"/>
    <property type="match status" value="1"/>
</dbReference>
<dbReference type="PANTHER" id="PTHR33127">
    <property type="entry name" value="TRANSMEMBRANE PROTEIN"/>
    <property type="match status" value="1"/>
</dbReference>
<reference evidence="3" key="1">
    <citation type="journal article" date="2011" name="Nat. Genet.">
        <title>The Arabidopsis lyrata genome sequence and the basis of rapid genome size change.</title>
        <authorList>
            <person name="Hu T.T."/>
            <person name="Pattyn P."/>
            <person name="Bakker E.G."/>
            <person name="Cao J."/>
            <person name="Cheng J.-F."/>
            <person name="Clark R.M."/>
            <person name="Fahlgren N."/>
            <person name="Fawcett J.A."/>
            <person name="Grimwood J."/>
            <person name="Gundlach H."/>
            <person name="Haberer G."/>
            <person name="Hollister J.D."/>
            <person name="Ossowski S."/>
            <person name="Ottilar R.P."/>
            <person name="Salamov A.A."/>
            <person name="Schneeberger K."/>
            <person name="Spannagl M."/>
            <person name="Wang X."/>
            <person name="Yang L."/>
            <person name="Nasrallah M.E."/>
            <person name="Bergelson J."/>
            <person name="Carrington J.C."/>
            <person name="Gaut B.S."/>
            <person name="Schmutz J."/>
            <person name="Mayer K.F.X."/>
            <person name="Van de Peer Y."/>
            <person name="Grigoriev I.V."/>
            <person name="Nordborg M."/>
            <person name="Weigel D."/>
            <person name="Guo Y.-L."/>
        </authorList>
    </citation>
    <scope>NUCLEOTIDE SEQUENCE [LARGE SCALE GENOMIC DNA]</scope>
    <source>
        <strain evidence="3">cv. MN47</strain>
    </source>
</reference>
<accession>D7L943</accession>
<organism evidence="3">
    <name type="scientific">Arabidopsis lyrata subsp. lyrata</name>
    <name type="common">Lyre-leaved rock-cress</name>
    <dbReference type="NCBI Taxonomy" id="81972"/>
    <lineage>
        <taxon>Eukaryota</taxon>
        <taxon>Viridiplantae</taxon>
        <taxon>Streptophyta</taxon>
        <taxon>Embryophyta</taxon>
        <taxon>Tracheophyta</taxon>
        <taxon>Spermatophyta</taxon>
        <taxon>Magnoliopsida</taxon>
        <taxon>eudicotyledons</taxon>
        <taxon>Gunneridae</taxon>
        <taxon>Pentapetalae</taxon>
        <taxon>rosids</taxon>
        <taxon>malvids</taxon>
        <taxon>Brassicales</taxon>
        <taxon>Brassicaceae</taxon>
        <taxon>Camelineae</taxon>
        <taxon>Arabidopsis</taxon>
    </lineage>
</organism>
<evidence type="ECO:0000259" key="1">
    <source>
        <dbReference type="Pfam" id="PF03478"/>
    </source>
</evidence>
<dbReference type="AlphaFoldDB" id="D7L943"/>
<dbReference type="HOGENOM" id="CLU_060427_0_0_1"/>
<evidence type="ECO:0000313" key="2">
    <source>
        <dbReference type="EMBL" id="EFH61534.1"/>
    </source>
</evidence>
<dbReference type="PANTHER" id="PTHR33127:SF5">
    <property type="entry name" value="TRANSMEMBRANE PROTEIN"/>
    <property type="match status" value="1"/>
</dbReference>
<dbReference type="InterPro" id="IPR015915">
    <property type="entry name" value="Kelch-typ_b-propeller"/>
</dbReference>
<gene>
    <name evidence="2" type="ORF">ARALYDRAFT_898245</name>
</gene>
<feature type="domain" description="KIB1-4 beta-propeller" evidence="1">
    <location>
        <begin position="57"/>
        <end position="245"/>
    </location>
</feature>
<sequence>MRTRRQTYPAATPPIPEFLTARPIVQALPASATRSGNGGSEKKNCIRGLWDKKIPTDLLQEILSPAPTSASCCVISFAHQQNLDVFVVLDTWRPGDSVWTTRRFPNRSYGYGTVKCHFSNGMFYCLSTSGYIGVFEPSGATWNIIPVNPCPVFSRRHHDKLVRPVFMTEHEGDIYVMTTRRKNNSKQLVFKLNLERNVWEEMRVLGGLTVFACNAASLTRAGLSAEERNRIYTLHIGDYGRLGIYYLGCVKCSLPAYTTYLSNRSAWLQPPHNNFFSL</sequence>
<dbReference type="Proteomes" id="UP000008694">
    <property type="component" value="Unassembled WGS sequence"/>
</dbReference>
<proteinExistence type="predicted"/>
<name>D7L943_ARALL</name>
<dbReference type="InterPro" id="IPR005174">
    <property type="entry name" value="KIB1-4_b-propeller"/>
</dbReference>
<dbReference type="EMBL" id="GL348715">
    <property type="protein sequence ID" value="EFH61534.1"/>
    <property type="molecule type" value="Genomic_DNA"/>
</dbReference>
<dbReference type="Pfam" id="PF03478">
    <property type="entry name" value="Beta-prop_KIB1-4"/>
    <property type="match status" value="1"/>
</dbReference>